<feature type="domain" description="STAS" evidence="7">
    <location>
        <begin position="529"/>
        <end position="574"/>
    </location>
</feature>
<dbReference type="InterPro" id="IPR002645">
    <property type="entry name" value="STAS_dom"/>
</dbReference>
<dbReference type="CDD" id="cd07042">
    <property type="entry name" value="STAS_SulP_like_sulfate_transporter"/>
    <property type="match status" value="1"/>
</dbReference>
<accession>A0A182W4S7</accession>
<name>A0A182W4S7_9DIPT</name>
<reference evidence="8" key="2">
    <citation type="submission" date="2020-05" db="UniProtKB">
        <authorList>
            <consortium name="EnsemblMetazoa"/>
        </authorList>
    </citation>
    <scope>IDENTIFICATION</scope>
    <source>
        <strain evidence="8">MINIMUS1</strain>
    </source>
</reference>
<proteinExistence type="predicted"/>
<keyword evidence="2 6" id="KW-0812">Transmembrane</keyword>
<dbReference type="EnsemblMetazoa" id="AMIN005340-RA">
    <property type="protein sequence ID" value="AMIN005340-PA"/>
    <property type="gene ID" value="AMIN005340"/>
</dbReference>
<feature type="transmembrane region" description="Helical" evidence="6">
    <location>
        <begin position="446"/>
        <end position="473"/>
    </location>
</feature>
<dbReference type="PANTHER" id="PTHR11814">
    <property type="entry name" value="SULFATE TRANSPORTER"/>
    <property type="match status" value="1"/>
</dbReference>
<feature type="transmembrane region" description="Helical" evidence="6">
    <location>
        <begin position="72"/>
        <end position="92"/>
    </location>
</feature>
<keyword evidence="3 6" id="KW-1133">Transmembrane helix</keyword>
<evidence type="ECO:0000256" key="2">
    <source>
        <dbReference type="ARBA" id="ARBA00022692"/>
    </source>
</evidence>
<dbReference type="Proteomes" id="UP000075920">
    <property type="component" value="Unassembled WGS sequence"/>
</dbReference>
<evidence type="ECO:0000313" key="9">
    <source>
        <dbReference type="Proteomes" id="UP000075920"/>
    </source>
</evidence>
<dbReference type="PROSITE" id="PS50801">
    <property type="entry name" value="STAS"/>
    <property type="match status" value="1"/>
</dbReference>
<dbReference type="InterPro" id="IPR001902">
    <property type="entry name" value="SLC26A/SulP_fam"/>
</dbReference>
<evidence type="ECO:0000256" key="3">
    <source>
        <dbReference type="ARBA" id="ARBA00022989"/>
    </source>
</evidence>
<feature type="transmembrane region" description="Helical" evidence="6">
    <location>
        <begin position="318"/>
        <end position="337"/>
    </location>
</feature>
<dbReference type="AlphaFoldDB" id="A0A182W4S7"/>
<reference evidence="9" key="1">
    <citation type="submission" date="2013-03" db="EMBL/GenBank/DDBJ databases">
        <title>The Genome Sequence of Anopheles minimus MINIMUS1.</title>
        <authorList>
            <consortium name="The Broad Institute Genomics Platform"/>
            <person name="Neafsey D.E."/>
            <person name="Walton C."/>
            <person name="Walker B."/>
            <person name="Young S.K."/>
            <person name="Zeng Q."/>
            <person name="Gargeya S."/>
            <person name="Fitzgerald M."/>
            <person name="Haas B."/>
            <person name="Abouelleil A."/>
            <person name="Allen A.W."/>
            <person name="Alvarado L."/>
            <person name="Arachchi H.M."/>
            <person name="Berlin A.M."/>
            <person name="Chapman S.B."/>
            <person name="Gainer-Dewar J."/>
            <person name="Goldberg J."/>
            <person name="Griggs A."/>
            <person name="Gujja S."/>
            <person name="Hansen M."/>
            <person name="Howarth C."/>
            <person name="Imamovic A."/>
            <person name="Ireland A."/>
            <person name="Larimer J."/>
            <person name="McCowan C."/>
            <person name="Murphy C."/>
            <person name="Pearson M."/>
            <person name="Poon T.W."/>
            <person name="Priest M."/>
            <person name="Roberts A."/>
            <person name="Saif S."/>
            <person name="Shea T."/>
            <person name="Sisk P."/>
            <person name="Sykes S."/>
            <person name="Wortman J."/>
            <person name="Nusbaum C."/>
            <person name="Birren B."/>
        </authorList>
    </citation>
    <scope>NUCLEOTIDE SEQUENCE [LARGE SCALE GENOMIC DNA]</scope>
    <source>
        <strain evidence="9">MINIMUS1</strain>
    </source>
</reference>
<evidence type="ECO:0000259" key="7">
    <source>
        <dbReference type="PROSITE" id="PS50801"/>
    </source>
</evidence>
<dbReference type="InterPro" id="IPR011547">
    <property type="entry name" value="SLC26A/SulP_dom"/>
</dbReference>
<dbReference type="GO" id="GO:0055085">
    <property type="term" value="P:transmembrane transport"/>
    <property type="evidence" value="ECO:0007669"/>
    <property type="project" value="InterPro"/>
</dbReference>
<evidence type="ECO:0000256" key="6">
    <source>
        <dbReference type="SAM" id="Phobius"/>
    </source>
</evidence>
<evidence type="ECO:0000256" key="5">
    <source>
        <dbReference type="SAM" id="MobiDB-lite"/>
    </source>
</evidence>
<dbReference type="VEuPathDB" id="VectorBase:AMIN005340"/>
<feature type="transmembrane region" description="Helical" evidence="6">
    <location>
        <begin position="386"/>
        <end position="407"/>
    </location>
</feature>
<feature type="region of interest" description="Disordered" evidence="5">
    <location>
        <begin position="1"/>
        <end position="34"/>
    </location>
</feature>
<dbReference type="SUPFAM" id="SSF52091">
    <property type="entry name" value="SpoIIaa-like"/>
    <property type="match status" value="1"/>
</dbReference>
<dbReference type="GO" id="GO:0016020">
    <property type="term" value="C:membrane"/>
    <property type="evidence" value="ECO:0007669"/>
    <property type="project" value="UniProtKB-SubCell"/>
</dbReference>
<feature type="transmembrane region" description="Helical" evidence="6">
    <location>
        <begin position="349"/>
        <end position="366"/>
    </location>
</feature>
<feature type="transmembrane region" description="Helical" evidence="6">
    <location>
        <begin position="247"/>
        <end position="270"/>
    </location>
</feature>
<evidence type="ECO:0000313" key="8">
    <source>
        <dbReference type="EnsemblMetazoa" id="AMIN005340-PA"/>
    </source>
</evidence>
<dbReference type="STRING" id="112268.A0A182W4S7"/>
<keyword evidence="4 6" id="KW-0472">Membrane</keyword>
<keyword evidence="9" id="KW-1185">Reference proteome</keyword>
<feature type="transmembrane region" description="Helical" evidence="6">
    <location>
        <begin position="131"/>
        <end position="148"/>
    </location>
</feature>
<dbReference type="InterPro" id="IPR036513">
    <property type="entry name" value="STAS_dom_sf"/>
</dbReference>
<comment type="subcellular location">
    <subcellularLocation>
        <location evidence="1">Membrane</location>
        <topology evidence="1">Multi-pass membrane protein</topology>
    </subcellularLocation>
</comment>
<dbReference type="Pfam" id="PF00916">
    <property type="entry name" value="Sulfate_transp"/>
    <property type="match status" value="1"/>
</dbReference>
<dbReference type="Pfam" id="PF01740">
    <property type="entry name" value="STAS"/>
    <property type="match status" value="1"/>
</dbReference>
<sequence length="603" mass="65352">MVEEAEELRALQQPARVTTYEDDGKDAGSGGESTVPNASWWSQLVDECSPRRRLPILTWIRRYDGEDALSDLIAGVTLGLTMIPQSIAYATIAGLPSQYGLYAAFMVREVSIGPTSLMSLLTLQYTAGRPHQYVIVLAFTSGLVELAMGAFRLGFLVCFISVPVTSAFTSATALIIIGAQLGNLLGLPRLAGGDGGFFSTVWSILHRLGQTAFGDAALGVCCMVILVALQHLPKLVPAARSRRIHRFLWYISLARNALVVLLSTLLAHYLSSTPEGVPFRLSGRVEPGIPAFEWPVQGVTLNNTTASFLDITTELGSGLLLVPLVAVLANVAIAKAFATDGVVDATQELIALGLCNVIGSCFRAMPTTGAFTRSAVSHASGVRTPLSGLYSALLTLLALGVLTPYFYYIPRATLAAVLIVAVASMLDLAIVRRLSHRPLTSLADLAAWTVCFAVCLVRGVEVGLLCGMAVSLIEPLRHWLWPRADRSTVRCPSLTYRRIRPNVGLLYPGVDRLRTVVLEEARHYTPLPVVLDFERVVALDHSAVRSLRELADEVERLGGTLMLHNVQPAWRRTLHLHDTDHGLMFHRPEGSVAQEPPLAQQTK</sequence>
<dbReference type="Gene3D" id="3.30.750.24">
    <property type="entry name" value="STAS domain"/>
    <property type="match status" value="1"/>
</dbReference>
<evidence type="ECO:0000256" key="4">
    <source>
        <dbReference type="ARBA" id="ARBA00023136"/>
    </source>
</evidence>
<feature type="transmembrane region" description="Helical" evidence="6">
    <location>
        <begin position="155"/>
        <end position="179"/>
    </location>
</feature>
<protein>
    <recommendedName>
        <fullName evidence="7">STAS domain-containing protein</fullName>
    </recommendedName>
</protein>
<organism evidence="8 9">
    <name type="scientific">Anopheles minimus</name>
    <dbReference type="NCBI Taxonomy" id="112268"/>
    <lineage>
        <taxon>Eukaryota</taxon>
        <taxon>Metazoa</taxon>
        <taxon>Ecdysozoa</taxon>
        <taxon>Arthropoda</taxon>
        <taxon>Hexapoda</taxon>
        <taxon>Insecta</taxon>
        <taxon>Pterygota</taxon>
        <taxon>Neoptera</taxon>
        <taxon>Endopterygota</taxon>
        <taxon>Diptera</taxon>
        <taxon>Nematocera</taxon>
        <taxon>Culicoidea</taxon>
        <taxon>Culicidae</taxon>
        <taxon>Anophelinae</taxon>
        <taxon>Anopheles</taxon>
    </lineage>
</organism>
<feature type="transmembrane region" description="Helical" evidence="6">
    <location>
        <begin position="414"/>
        <end position="434"/>
    </location>
</feature>
<evidence type="ECO:0000256" key="1">
    <source>
        <dbReference type="ARBA" id="ARBA00004141"/>
    </source>
</evidence>